<dbReference type="SUPFAM" id="SSF51182">
    <property type="entry name" value="RmlC-like cupins"/>
    <property type="match status" value="1"/>
</dbReference>
<dbReference type="InterPro" id="IPR001929">
    <property type="entry name" value="Germin"/>
</dbReference>
<dbReference type="InterPro" id="IPR011051">
    <property type="entry name" value="RmlC_Cupin_sf"/>
</dbReference>
<evidence type="ECO:0000256" key="4">
    <source>
        <dbReference type="ARBA" id="ARBA00022723"/>
    </source>
</evidence>
<keyword evidence="6" id="KW-0732">Signal</keyword>
<accession>A0AAD9MAG4</accession>
<keyword evidence="9" id="KW-1185">Reference proteome</keyword>
<evidence type="ECO:0000259" key="7">
    <source>
        <dbReference type="SMART" id="SM00835"/>
    </source>
</evidence>
<dbReference type="SMART" id="SM00835">
    <property type="entry name" value="Cupin_1"/>
    <property type="match status" value="1"/>
</dbReference>
<dbReference type="CDD" id="cd02241">
    <property type="entry name" value="cupin_OxOx"/>
    <property type="match status" value="1"/>
</dbReference>
<protein>
    <submittedName>
        <fullName evidence="8">Spherulin-1A</fullName>
    </submittedName>
</protein>
<comment type="similarity">
    <text evidence="2">Belongs to the germin family.</text>
</comment>
<gene>
    <name evidence="8" type="ORF">LX32DRAFT_151050</name>
</gene>
<keyword evidence="3" id="KW-0964">Secreted</keyword>
<evidence type="ECO:0000256" key="2">
    <source>
        <dbReference type="ARBA" id="ARBA00007456"/>
    </source>
</evidence>
<sequence length="263" mass="27962">MITFSMTPKDLSLILLCVHAVGTNAIDGTLHPELVRTLRTSPTALDKLKTLPNAEDWTFNYFAHPYYTHTPGGVVNANAATFPAAVGNGMTMAWISLGPCAMLPPHYHARASNYVVSVVGSTETYMMLENGARVVRTKLDPGMMTVFPQGSLHTMQNIGCGNATLISALSSEDAGTQNVANGLFDLPLSVVAAAFGGNPLSAQFAQLRRDIPAVGTGASIGTAECLQSCKVSGHKYVNPVAREFHNCEQNDHADAMAGSLIRR</sequence>
<proteinExistence type="inferred from homology"/>
<dbReference type="GO" id="GO:0005576">
    <property type="term" value="C:extracellular region"/>
    <property type="evidence" value="ECO:0007669"/>
    <property type="project" value="UniProtKB-SubCell"/>
</dbReference>
<name>A0AAD9MAG4_9PEZI</name>
<dbReference type="Pfam" id="PF00190">
    <property type="entry name" value="Cupin_1"/>
    <property type="match status" value="1"/>
</dbReference>
<keyword evidence="5" id="KW-0464">Manganese</keyword>
<feature type="chain" id="PRO_5042293460" evidence="6">
    <location>
        <begin position="26"/>
        <end position="263"/>
    </location>
</feature>
<dbReference type="Gene3D" id="2.60.120.10">
    <property type="entry name" value="Jelly Rolls"/>
    <property type="match status" value="1"/>
</dbReference>
<dbReference type="InterPro" id="IPR014710">
    <property type="entry name" value="RmlC-like_jellyroll"/>
</dbReference>
<organism evidence="8 9">
    <name type="scientific">Colletotrichum zoysiae</name>
    <dbReference type="NCBI Taxonomy" id="1216348"/>
    <lineage>
        <taxon>Eukaryota</taxon>
        <taxon>Fungi</taxon>
        <taxon>Dikarya</taxon>
        <taxon>Ascomycota</taxon>
        <taxon>Pezizomycotina</taxon>
        <taxon>Sordariomycetes</taxon>
        <taxon>Hypocreomycetidae</taxon>
        <taxon>Glomerellales</taxon>
        <taxon>Glomerellaceae</taxon>
        <taxon>Colletotrichum</taxon>
        <taxon>Colletotrichum graminicola species complex</taxon>
    </lineage>
</organism>
<evidence type="ECO:0000256" key="1">
    <source>
        <dbReference type="ARBA" id="ARBA00004613"/>
    </source>
</evidence>
<dbReference type="GO" id="GO:0030145">
    <property type="term" value="F:manganese ion binding"/>
    <property type="evidence" value="ECO:0007669"/>
    <property type="project" value="InterPro"/>
</dbReference>
<dbReference type="EMBL" id="MU842809">
    <property type="protein sequence ID" value="KAK2035263.1"/>
    <property type="molecule type" value="Genomic_DNA"/>
</dbReference>
<dbReference type="PANTHER" id="PTHR31238">
    <property type="entry name" value="GERMIN-LIKE PROTEIN SUBFAMILY 3 MEMBER 3"/>
    <property type="match status" value="1"/>
</dbReference>
<evidence type="ECO:0000256" key="3">
    <source>
        <dbReference type="ARBA" id="ARBA00022525"/>
    </source>
</evidence>
<evidence type="ECO:0000313" key="8">
    <source>
        <dbReference type="EMBL" id="KAK2035263.1"/>
    </source>
</evidence>
<dbReference type="InterPro" id="IPR006045">
    <property type="entry name" value="Cupin_1"/>
</dbReference>
<dbReference type="PRINTS" id="PR00325">
    <property type="entry name" value="GERMIN"/>
</dbReference>
<feature type="domain" description="Cupin type-1" evidence="7">
    <location>
        <begin position="64"/>
        <end position="203"/>
    </location>
</feature>
<feature type="signal peptide" evidence="6">
    <location>
        <begin position="1"/>
        <end position="25"/>
    </location>
</feature>
<comment type="caution">
    <text evidence="8">The sequence shown here is derived from an EMBL/GenBank/DDBJ whole genome shotgun (WGS) entry which is preliminary data.</text>
</comment>
<evidence type="ECO:0000313" key="9">
    <source>
        <dbReference type="Proteomes" id="UP001232148"/>
    </source>
</evidence>
<dbReference type="Proteomes" id="UP001232148">
    <property type="component" value="Unassembled WGS sequence"/>
</dbReference>
<evidence type="ECO:0000256" key="6">
    <source>
        <dbReference type="SAM" id="SignalP"/>
    </source>
</evidence>
<comment type="subcellular location">
    <subcellularLocation>
        <location evidence="1">Secreted</location>
    </subcellularLocation>
</comment>
<dbReference type="AlphaFoldDB" id="A0AAD9MAG4"/>
<keyword evidence="4" id="KW-0479">Metal-binding</keyword>
<reference evidence="8" key="1">
    <citation type="submission" date="2021-06" db="EMBL/GenBank/DDBJ databases">
        <title>Comparative genomics, transcriptomics and evolutionary studies reveal genomic signatures of adaptation to plant cell wall in hemibiotrophic fungi.</title>
        <authorList>
            <consortium name="DOE Joint Genome Institute"/>
            <person name="Baroncelli R."/>
            <person name="Diaz J.F."/>
            <person name="Benocci T."/>
            <person name="Peng M."/>
            <person name="Battaglia E."/>
            <person name="Haridas S."/>
            <person name="Andreopoulos W."/>
            <person name="Labutti K."/>
            <person name="Pangilinan J."/>
            <person name="Floch G.L."/>
            <person name="Makela M.R."/>
            <person name="Henrissat B."/>
            <person name="Grigoriev I.V."/>
            <person name="Crouch J.A."/>
            <person name="De Vries R.P."/>
            <person name="Sukno S.A."/>
            <person name="Thon M.R."/>
        </authorList>
    </citation>
    <scope>NUCLEOTIDE SEQUENCE</scope>
    <source>
        <strain evidence="8">MAFF235873</strain>
    </source>
</reference>
<evidence type="ECO:0000256" key="5">
    <source>
        <dbReference type="ARBA" id="ARBA00023211"/>
    </source>
</evidence>